<accession>A0ABS1SSQ6</accession>
<name>A0ABS1SSQ6_9MICO</name>
<gene>
    <name evidence="2" type="ORF">D3226_09520</name>
</gene>
<evidence type="ECO:0000313" key="3">
    <source>
        <dbReference type="Proteomes" id="UP001646141"/>
    </source>
</evidence>
<dbReference type="PROSITE" id="PS50995">
    <property type="entry name" value="HTH_MARR_2"/>
    <property type="match status" value="1"/>
</dbReference>
<sequence length="152" mass="16495">MSKEIATAAADKDRTALDLLVATSRFTRTLGRVPGVHYSTVAWRVLGEVSRTPTRISVLAQQQRVAQPTMTALVQRLEGEGWLTRGPDPEDGRATLVAVTDAGRAALADYRQTAAAAVDPHLAQLTDFDRATLVRATELLQQLSDQIDADTR</sequence>
<evidence type="ECO:0000259" key="1">
    <source>
        <dbReference type="PROSITE" id="PS50995"/>
    </source>
</evidence>
<keyword evidence="3" id="KW-1185">Reference proteome</keyword>
<organism evidence="2 3">
    <name type="scientific">Leucobacter chromiireducens subsp. chromiireducens</name>
    <dbReference type="NCBI Taxonomy" id="660067"/>
    <lineage>
        <taxon>Bacteria</taxon>
        <taxon>Bacillati</taxon>
        <taxon>Actinomycetota</taxon>
        <taxon>Actinomycetes</taxon>
        <taxon>Micrococcales</taxon>
        <taxon>Microbacteriaceae</taxon>
        <taxon>Leucobacter</taxon>
    </lineage>
</organism>
<dbReference type="Proteomes" id="UP001646141">
    <property type="component" value="Unassembled WGS sequence"/>
</dbReference>
<dbReference type="Gene3D" id="1.10.10.10">
    <property type="entry name" value="Winged helix-like DNA-binding domain superfamily/Winged helix DNA-binding domain"/>
    <property type="match status" value="1"/>
</dbReference>
<dbReference type="PANTHER" id="PTHR39515:SF2">
    <property type="entry name" value="HTH-TYPE TRANSCRIPTIONAL REGULATOR RV0880"/>
    <property type="match status" value="1"/>
</dbReference>
<dbReference type="RefSeq" id="WP_202382311.1">
    <property type="nucleotide sequence ID" value="NZ_BAAAMA010000001.1"/>
</dbReference>
<dbReference type="InterPro" id="IPR052526">
    <property type="entry name" value="HTH-type_Bedaq_tolerance"/>
</dbReference>
<protein>
    <submittedName>
        <fullName evidence="2">MarR family transcriptional regulator</fullName>
    </submittedName>
</protein>
<dbReference type="InterPro" id="IPR000835">
    <property type="entry name" value="HTH_MarR-typ"/>
</dbReference>
<dbReference type="EMBL" id="QYAD01000003">
    <property type="protein sequence ID" value="MBL3690197.1"/>
    <property type="molecule type" value="Genomic_DNA"/>
</dbReference>
<reference evidence="2 3" key="1">
    <citation type="submission" date="2018-09" db="EMBL/GenBank/DDBJ databases">
        <title>Comparative genomics of Leucobacter spp.</title>
        <authorList>
            <person name="Reis A.C."/>
            <person name="Kolvenbach B.A."/>
            <person name="Corvini P.F.X."/>
            <person name="Nunes O.C."/>
        </authorList>
    </citation>
    <scope>NUCLEOTIDE SEQUENCE [LARGE SCALE GENOMIC DNA]</scope>
    <source>
        <strain evidence="2 3">L-1</strain>
    </source>
</reference>
<evidence type="ECO:0000313" key="2">
    <source>
        <dbReference type="EMBL" id="MBL3690197.1"/>
    </source>
</evidence>
<dbReference type="SMART" id="SM00347">
    <property type="entry name" value="HTH_MARR"/>
    <property type="match status" value="1"/>
</dbReference>
<dbReference type="Pfam" id="PF12802">
    <property type="entry name" value="MarR_2"/>
    <property type="match status" value="1"/>
</dbReference>
<feature type="domain" description="HTH marR-type" evidence="1">
    <location>
        <begin position="1"/>
        <end position="142"/>
    </location>
</feature>
<dbReference type="InterPro" id="IPR036388">
    <property type="entry name" value="WH-like_DNA-bd_sf"/>
</dbReference>
<dbReference type="SUPFAM" id="SSF46785">
    <property type="entry name" value="Winged helix' DNA-binding domain"/>
    <property type="match status" value="1"/>
</dbReference>
<comment type="caution">
    <text evidence="2">The sequence shown here is derived from an EMBL/GenBank/DDBJ whole genome shotgun (WGS) entry which is preliminary data.</text>
</comment>
<dbReference type="PANTHER" id="PTHR39515">
    <property type="entry name" value="CONSERVED PROTEIN"/>
    <property type="match status" value="1"/>
</dbReference>
<proteinExistence type="predicted"/>
<dbReference type="InterPro" id="IPR036390">
    <property type="entry name" value="WH_DNA-bd_sf"/>
</dbReference>